<dbReference type="AlphaFoldDB" id="A0A1J5QNM4"/>
<proteinExistence type="predicted"/>
<organism evidence="2">
    <name type="scientific">mine drainage metagenome</name>
    <dbReference type="NCBI Taxonomy" id="410659"/>
    <lineage>
        <taxon>unclassified sequences</taxon>
        <taxon>metagenomes</taxon>
        <taxon>ecological metagenomes</taxon>
    </lineage>
</organism>
<comment type="caution">
    <text evidence="2">The sequence shown here is derived from an EMBL/GenBank/DDBJ whole genome shotgun (WGS) entry which is preliminary data.</text>
</comment>
<feature type="region of interest" description="Disordered" evidence="1">
    <location>
        <begin position="375"/>
        <end position="436"/>
    </location>
</feature>
<accession>A0A1J5QNM4</accession>
<feature type="region of interest" description="Disordered" evidence="1">
    <location>
        <begin position="494"/>
        <end position="520"/>
    </location>
</feature>
<protein>
    <submittedName>
        <fullName evidence="2">Uncharacterized protein</fullName>
    </submittedName>
</protein>
<evidence type="ECO:0000256" key="1">
    <source>
        <dbReference type="SAM" id="MobiDB-lite"/>
    </source>
</evidence>
<reference evidence="2" key="1">
    <citation type="submission" date="2016-10" db="EMBL/GenBank/DDBJ databases">
        <title>Sequence of Gallionella enrichment culture.</title>
        <authorList>
            <person name="Poehlein A."/>
            <person name="Muehling M."/>
            <person name="Daniel R."/>
        </authorList>
    </citation>
    <scope>NUCLEOTIDE SEQUENCE</scope>
</reference>
<sequence length="636" mass="69818">MHGFLQIAELADPFQAIAPRDLHLFLDLALGFLHGAPKIASAHAELDRNIALLLFAVDERSARDQPDFCHIAQRNLDHAVSTRVGRPDGNAPDRIQVLAIFRCQTNDDGKMAVTAILVEFAGRLPAYRGLHGRVDVPGGESVARRTGTVDIDAHRRLAQRVENRQVGDAPDPLHDMLDAGSGLFQFLQVAAEQLDGILSLDAGGGFFDVVLDVLGEIEFHAGELILQRIGHLRRELFLVDAFRPGIKRLERYEEFRIEESRGIRAVIGSAVLRDHGFDFGIGLDQVAHPVDVGIAGFERDRRRHGHAYPQVAFLELGQELEPQAVGCQRRQRQQQQQATQGRGSVSERPFHQRLVCAPQAADDEGFDFFHPLRQQQRGQGGRNRKGGEQAAGNGIGIGRRHRPEDVAFDSRQGEQRHEAGDDDGGREQDGPVHLGRRVGDDAEFSAQAYGGARAVQERFAEMAYCGGFGKMPENILHHDDGCIDYQAEIDGAHGEQVGGLSPQDHQCDGERQRKRNGHGHDDCAAQIAEESPLQQENQQHSGQHVVHDGVRGDVDQILAVIDAVDVNAGRQNVGAVDLAHFGLDALDGRHALFAAPHQDDALHDVVFTVEPRDPQAGLVADRDGSHVAQQHRRPLV</sequence>
<feature type="compositionally biased region" description="Basic and acidic residues" evidence="1">
    <location>
        <begin position="411"/>
        <end position="430"/>
    </location>
</feature>
<name>A0A1J5QNM4_9ZZZZ</name>
<gene>
    <name evidence="2" type="ORF">GALL_367400</name>
</gene>
<evidence type="ECO:0000313" key="2">
    <source>
        <dbReference type="EMBL" id="OIQ81495.1"/>
    </source>
</evidence>
<dbReference type="EMBL" id="MLJW01000918">
    <property type="protein sequence ID" value="OIQ81495.1"/>
    <property type="molecule type" value="Genomic_DNA"/>
</dbReference>
<feature type="region of interest" description="Disordered" evidence="1">
    <location>
        <begin position="325"/>
        <end position="350"/>
    </location>
</feature>